<dbReference type="GO" id="GO:0005886">
    <property type="term" value="C:plasma membrane"/>
    <property type="evidence" value="ECO:0007669"/>
    <property type="project" value="UniProtKB-SubCell"/>
</dbReference>
<evidence type="ECO:0000256" key="3">
    <source>
        <dbReference type="ARBA" id="ARBA00022475"/>
    </source>
</evidence>
<feature type="transmembrane region" description="Helical" evidence="7">
    <location>
        <begin position="83"/>
        <end position="107"/>
    </location>
</feature>
<accession>A0AAU9DHW8</accession>
<evidence type="ECO:0000256" key="4">
    <source>
        <dbReference type="ARBA" id="ARBA00022692"/>
    </source>
</evidence>
<keyword evidence="5 7" id="KW-1133">Transmembrane helix</keyword>
<evidence type="ECO:0000256" key="7">
    <source>
        <dbReference type="SAM" id="Phobius"/>
    </source>
</evidence>
<feature type="transmembrane region" description="Helical" evidence="7">
    <location>
        <begin position="145"/>
        <end position="165"/>
    </location>
</feature>
<gene>
    <name evidence="8" type="ORF">HLVA_09230</name>
</gene>
<keyword evidence="4 7" id="KW-0812">Transmembrane</keyword>
<proteinExistence type="inferred from homology"/>
<dbReference type="InterPro" id="IPR005524">
    <property type="entry name" value="DUF318"/>
</dbReference>
<evidence type="ECO:0000256" key="1">
    <source>
        <dbReference type="ARBA" id="ARBA00004651"/>
    </source>
</evidence>
<evidence type="ECO:0000313" key="9">
    <source>
        <dbReference type="Proteomes" id="UP001321582"/>
    </source>
</evidence>
<evidence type="ECO:0000256" key="5">
    <source>
        <dbReference type="ARBA" id="ARBA00022989"/>
    </source>
</evidence>
<evidence type="ECO:0008006" key="10">
    <source>
        <dbReference type="Google" id="ProtNLM"/>
    </source>
</evidence>
<keyword evidence="6 7" id="KW-0472">Membrane</keyword>
<keyword evidence="9" id="KW-1185">Reference proteome</keyword>
<comment type="similarity">
    <text evidence="2">Belongs to the UPF0718 family.</text>
</comment>
<protein>
    <recommendedName>
        <fullName evidence="10">Permease</fullName>
    </recommendedName>
</protein>
<sequence>MKKSKNNKIKKIIFALFFIFISFSYFIKFTPGVLVGKNFIDFALQMIEMLPPIFILVGLFDVWVKKETIEKHLGKDGGFKSYILVFILAAPMAGGLLAAFPIAYAIYKKGARLTVMLVFLGAVGIGRVPMVLFEASFLGIKFSAIRLIVSIPLVIITGVMLGRALEKREYKLPENNQN</sequence>
<reference evidence="8 9" key="1">
    <citation type="submission" date="2022-11" db="EMBL/GenBank/DDBJ databases">
        <title>Haliovirga abyssi gen. nov., sp. nov., a mesophilic fermentative bacterium isolated from the Iheya North hydrothermal field and the proposal of Haliovirgaceae fam. nov.</title>
        <authorList>
            <person name="Miyazaki U."/>
            <person name="Tame A."/>
            <person name="Miyazaki J."/>
            <person name="Takai K."/>
            <person name="Sawayama S."/>
            <person name="Kitajima M."/>
            <person name="Okamoto A."/>
            <person name="Nakagawa S."/>
        </authorList>
    </citation>
    <scope>NUCLEOTIDE SEQUENCE [LARGE SCALE GENOMIC DNA]</scope>
    <source>
        <strain evidence="8 9">IC12</strain>
    </source>
</reference>
<evidence type="ECO:0000313" key="8">
    <source>
        <dbReference type="EMBL" id="BDU50354.1"/>
    </source>
</evidence>
<dbReference type="RefSeq" id="WP_307905286.1">
    <property type="nucleotide sequence ID" value="NZ_AP027059.1"/>
</dbReference>
<comment type="subcellular location">
    <subcellularLocation>
        <location evidence="1">Cell membrane</location>
        <topology evidence="1">Multi-pass membrane protein</topology>
    </subcellularLocation>
</comment>
<feature type="transmembrane region" description="Helical" evidence="7">
    <location>
        <begin position="113"/>
        <end position="133"/>
    </location>
</feature>
<feature type="transmembrane region" description="Helical" evidence="7">
    <location>
        <begin position="12"/>
        <end position="30"/>
    </location>
</feature>
<evidence type="ECO:0000256" key="6">
    <source>
        <dbReference type="ARBA" id="ARBA00023136"/>
    </source>
</evidence>
<dbReference type="AlphaFoldDB" id="A0AAU9DHW8"/>
<keyword evidence="3" id="KW-1003">Cell membrane</keyword>
<name>A0AAU9DHW8_9FUSO</name>
<organism evidence="8 9">
    <name type="scientific">Haliovirga abyssi</name>
    <dbReference type="NCBI Taxonomy" id="2996794"/>
    <lineage>
        <taxon>Bacteria</taxon>
        <taxon>Fusobacteriati</taxon>
        <taxon>Fusobacteriota</taxon>
        <taxon>Fusobacteriia</taxon>
        <taxon>Fusobacteriales</taxon>
        <taxon>Haliovirgaceae</taxon>
        <taxon>Haliovirga</taxon>
    </lineage>
</organism>
<dbReference type="Proteomes" id="UP001321582">
    <property type="component" value="Chromosome"/>
</dbReference>
<dbReference type="Pfam" id="PF03773">
    <property type="entry name" value="ArsP_1"/>
    <property type="match status" value="1"/>
</dbReference>
<dbReference type="KEGG" id="haby:HLVA_09230"/>
<dbReference type="EMBL" id="AP027059">
    <property type="protein sequence ID" value="BDU50354.1"/>
    <property type="molecule type" value="Genomic_DNA"/>
</dbReference>
<evidence type="ECO:0000256" key="2">
    <source>
        <dbReference type="ARBA" id="ARBA00006386"/>
    </source>
</evidence>